<feature type="compositionally biased region" description="Basic and acidic residues" evidence="4">
    <location>
        <begin position="1207"/>
        <end position="1286"/>
    </location>
</feature>
<feature type="compositionally biased region" description="Basic and acidic residues" evidence="4">
    <location>
        <begin position="1569"/>
        <end position="1589"/>
    </location>
</feature>
<feature type="compositionally biased region" description="Polar residues" evidence="4">
    <location>
        <begin position="1756"/>
        <end position="1770"/>
    </location>
</feature>
<feature type="region of interest" description="Disordered" evidence="4">
    <location>
        <begin position="1891"/>
        <end position="1965"/>
    </location>
</feature>
<feature type="compositionally biased region" description="Low complexity" evidence="4">
    <location>
        <begin position="154"/>
        <end position="167"/>
    </location>
</feature>
<gene>
    <name evidence="6" type="ORF">scyTo_0015487</name>
</gene>
<feature type="region of interest" description="Disordered" evidence="4">
    <location>
        <begin position="1687"/>
        <end position="1876"/>
    </location>
</feature>
<feature type="compositionally biased region" description="Basic and acidic residues" evidence="4">
    <location>
        <begin position="1943"/>
        <end position="1956"/>
    </location>
</feature>
<evidence type="ECO:0000259" key="5">
    <source>
        <dbReference type="Pfam" id="PF05205"/>
    </source>
</evidence>
<feature type="compositionally biased region" description="Basic and acidic residues" evidence="4">
    <location>
        <begin position="2210"/>
        <end position="2232"/>
    </location>
</feature>
<feature type="region of interest" description="Disordered" evidence="4">
    <location>
        <begin position="1509"/>
        <end position="1673"/>
    </location>
</feature>
<feature type="compositionally biased region" description="Basic and acidic residues" evidence="4">
    <location>
        <begin position="2256"/>
        <end position="2280"/>
    </location>
</feature>
<accession>A0A401PTH4</accession>
<dbReference type="PANTHER" id="PTHR47391:SF1">
    <property type="entry name" value="BIORIENTATION OF CHROMOSOMES IN CELL DIVISION 1 LIKE 1"/>
    <property type="match status" value="1"/>
</dbReference>
<feature type="compositionally biased region" description="Basic and acidic residues" evidence="4">
    <location>
        <begin position="679"/>
        <end position="695"/>
    </location>
</feature>
<name>A0A401PTH4_SCYTO</name>
<feature type="domain" description="BOD1/SHG1" evidence="5">
    <location>
        <begin position="29"/>
        <end position="124"/>
    </location>
</feature>
<evidence type="ECO:0000256" key="3">
    <source>
        <dbReference type="ARBA" id="ARBA00022454"/>
    </source>
</evidence>
<feature type="compositionally biased region" description="Basic and acidic residues" evidence="4">
    <location>
        <begin position="1303"/>
        <end position="1407"/>
    </location>
</feature>
<feature type="compositionally biased region" description="Polar residues" evidence="4">
    <location>
        <begin position="711"/>
        <end position="730"/>
    </location>
</feature>
<feature type="compositionally biased region" description="Acidic residues" evidence="4">
    <location>
        <begin position="359"/>
        <end position="376"/>
    </location>
</feature>
<dbReference type="Proteomes" id="UP000288216">
    <property type="component" value="Unassembled WGS sequence"/>
</dbReference>
<evidence type="ECO:0000256" key="2">
    <source>
        <dbReference type="ARBA" id="ARBA00008463"/>
    </source>
</evidence>
<feature type="compositionally biased region" description="Basic and acidic residues" evidence="4">
    <location>
        <begin position="1413"/>
        <end position="1452"/>
    </location>
</feature>
<feature type="compositionally biased region" description="Basic and acidic residues" evidence="4">
    <location>
        <begin position="2095"/>
        <end position="2104"/>
    </location>
</feature>
<feature type="compositionally biased region" description="Basic and acidic residues" evidence="4">
    <location>
        <begin position="2137"/>
        <end position="2150"/>
    </location>
</feature>
<feature type="compositionally biased region" description="Basic and acidic residues" evidence="4">
    <location>
        <begin position="377"/>
        <end position="401"/>
    </location>
</feature>
<feature type="compositionally biased region" description="Basic and acidic residues" evidence="4">
    <location>
        <begin position="760"/>
        <end position="888"/>
    </location>
</feature>
<sequence>MTPLADGGVAALLGMAALAPGDPKLVSMIVNHLKNQGLFDQFRRDCLADVDTKPAYQNLRQRVDNFVSNHLASHTWSPHLNKNQLRNSLRQMVLQSGMLEVGVDRVISQVVDPKINHIFRPQVEKAVHEFLATLDRKEEPAAVSFVPNSEKSEPTTPGLSSSGPSTSKANDALSILDTITSLNQEASAARSTVENSYSKNGEKSSKKNLGLELKCQQSFDLGMEKDGITEEAEKHVLETKADDDKLYTKIEGSVNLLIPVKDFEENDEKTENAEECVEDINALKDVVLRKDEHSGLAKDERRGQGKEWESAKSVTAILTIKQKAKENLKKEYSLEDSDFEGLSDITVSSVHTSDLSSFDVDDDEEEGEVPESDSNEEEQKQSSEEKDTKLETNEEQKEGRVKPGRHPYIHKPFLYSKYYSDSDDEETVVQRRQSIAKEKAERLLRRQWNRERGAEKLKHTENEKERPAEETRRDEENLQTLGKGVTSNSDVEMDSRQMQQPAALIPKVNKATLKEQKVLEKKVALRRKRKGDLRNLSQELALHEDRKRKREQPEEFDEMQIKTENKEMVVAFFASKDSKNTVPTDLPSNPVQRLSESIQSNDESRNELKMDHEPCRKQLRSNSFSQELVMKALEVTALNDFEIEGNINSKELSKQEDEVKHIKESDEEVVMSKSGLRTDTFHIDADQKLRDPSEEKAMSNCLYVIAKSDNKTLVSSNSSDPSLIEQNQDVKSGENSKIKEEKCDEKGKEKIYDAESSLSKSRDNIQEDAKGHEKNKEKRNEAESTRPKFKENSQEDQKASEKGKEKLNDSENFRPKFKENTHEDAKGRERSKEMKNEVEHSRTKPKETEQDDKAKEKRNECDRSRSRFKESLQETLKGHEKGKERKGDSGSSWSKSKEKMQEDVKSHEKVKEIQNESESSRSKSRESLQEDVRSKEKRKCFENSRSRSKEELQEDKRNEKRIEKRHDSEIARSKSKEIGERSRSQSKEHGDSSRSKFKDSGESSRSQCKDLGDSSRLKFKDSGETSRSQCKDHGDSSRSKSKDSGESSRSQSKDSSESSRSKSKDSGESSRSQPTEGTESSRSKSKDNGESSRSQSKDGVERSRSKYKDSSESSRSKSKDGGESLRSKSKESGESSRSKSKDGGESSRSKSKDNGEILRSKSKDSGESSRSKSKDGGESSRPKSKDGGESSRSQSKDDGENSQSKSKGGESSRSKSKDSGESSRSKSKDSGESSRSKSKDSGESSRSKSKDSGESSRSKSKDGGESSRSQSKDRPESSQSKSKDSGENLCSKSKGAGESSRSQSKDGGERSRSQSKDVSESSRSKSKDIGESLQSKSRDSVESHRSKSKDSDESLRSKSKDSSESSRSKSKDSDESSRSKSKDSDESTRSKSKVSSERSRSKSKDSDESTQSKSKDGGENLRSKSKDSRESSRSKPKEANECNQKGMEKGHDSGNAGLKYKEFSENMQSQSSEKYQGELHCQSIQMRHESENTCSKSSDKVFQIVQNNEREMEETCDSENTASELKDHSESSQSIFKENMQDGVQDNAKGNEKSHDSKNIHFENSGLRSKGDLQEDKVDKKIEKMHDFENTLTISQEDFEPSRLKSTEQSESSRSKYKENLPGDIQMTENDRKCNSENIQCLKSREYSERSQSKSNEKDQENIQNSEIEEEKIKYFESIRSKSKEYLGNLQEESKEKGQSSEKGAEKKDNFEDIQSRSTETVQNNQDNEKPSDEEIDSQNSLSKTISVDYRDVQTSERSNLENAASNCGSAETARDNGTEKGNVPKNGQPESEAHLQENIKTNETENEKKNDSENSESKLKEWPMEDIDKTNDSEKESESFHSKSKEEIQVDQTNAEKGIDMASSQLKSEESTLDSKEIAQDCTGNLNMETEKILKSEDKLEGRNETFESEGSEGRHVSNIPKGEKEHGAAQSKTGDCTVAVLDKEQTEESAHDQAARPNELNIPLNVEQRRSLLSTYEAISPDTPTLDDPGLQRPISSIAQFVHYDPSSPATPTLDENFSYEAHSVGQDTVEPSGEGSGKDEAQVSENIKEDLCNEQQAEEPDAKCDPSKVAMQELPVQQDVVSEIITSASCEWKDEAAEKQSVDSSEEQSSSRRERKPKRPYTPAENPSKRRHLHSEEIIAVEDKDMPKPIAKAEPVQVEDEERPTQSQDTITTNLEEKTRSQTSGLSIQNKPTTRAAKRISSPEHLPVIERERRSSVSAKEKLTSDTKAGKPPATMSITRSRSQPPVTKQGRKREASPGERRRGQHKIEVPPKRTRR</sequence>
<feature type="compositionally biased region" description="Polar residues" evidence="4">
    <location>
        <begin position="1465"/>
        <end position="1474"/>
    </location>
</feature>
<dbReference type="STRING" id="75743.A0A401PTH4"/>
<feature type="region of interest" description="Disordered" evidence="4">
    <location>
        <begin position="187"/>
        <end position="206"/>
    </location>
</feature>
<feature type="compositionally biased region" description="Basic and acidic residues" evidence="4">
    <location>
        <begin position="1891"/>
        <end position="1929"/>
    </location>
</feature>
<dbReference type="InterPro" id="IPR055264">
    <property type="entry name" value="BOD1/SHG1_dom"/>
</dbReference>
<evidence type="ECO:0000256" key="4">
    <source>
        <dbReference type="SAM" id="MobiDB-lite"/>
    </source>
</evidence>
<comment type="caution">
    <text evidence="6">The sequence shown here is derived from an EMBL/GenBank/DDBJ whole genome shotgun (WGS) entry which is preliminary data.</text>
</comment>
<evidence type="ECO:0000313" key="6">
    <source>
        <dbReference type="EMBL" id="GCB76446.1"/>
    </source>
</evidence>
<feature type="compositionally biased region" description="Basic and acidic residues" evidence="4">
    <location>
        <begin position="1549"/>
        <end position="1561"/>
    </location>
</feature>
<feature type="compositionally biased region" description="Basic and acidic residues" evidence="4">
    <location>
        <begin position="1643"/>
        <end position="1661"/>
    </location>
</feature>
<feature type="compositionally biased region" description="Basic and acidic residues" evidence="4">
    <location>
        <begin position="1692"/>
        <end position="1715"/>
    </location>
</feature>
<feature type="region of interest" description="Disordered" evidence="4">
    <location>
        <begin position="710"/>
        <end position="1478"/>
    </location>
</feature>
<feature type="compositionally biased region" description="Polar residues" evidence="4">
    <location>
        <begin position="2168"/>
        <end position="2177"/>
    </location>
</feature>
<comment type="similarity">
    <text evidence="2">Belongs to the BOD1 family.</text>
</comment>
<keyword evidence="3" id="KW-0158">Chromosome</keyword>
<proteinExistence type="inferred from homology"/>
<feature type="compositionally biased region" description="Basic and acidic residues" evidence="4">
    <location>
        <begin position="1792"/>
        <end position="1849"/>
    </location>
</feature>
<feature type="compositionally biased region" description="Basic and acidic residues" evidence="4">
    <location>
        <begin position="731"/>
        <end position="753"/>
    </location>
</feature>
<keyword evidence="7" id="KW-1185">Reference proteome</keyword>
<comment type="subcellular location">
    <subcellularLocation>
        <location evidence="1">Chromosome</location>
    </subcellularLocation>
</comment>
<feature type="region of interest" description="Disordered" evidence="4">
    <location>
        <begin position="142"/>
        <end position="169"/>
    </location>
</feature>
<dbReference type="GO" id="GO:0005694">
    <property type="term" value="C:chromosome"/>
    <property type="evidence" value="ECO:0007669"/>
    <property type="project" value="UniProtKB-SubCell"/>
</dbReference>
<feature type="compositionally biased region" description="Basic and acidic residues" evidence="4">
    <location>
        <begin position="1600"/>
        <end position="1621"/>
    </location>
</feature>
<feature type="compositionally biased region" description="Polar residues" evidence="4">
    <location>
        <begin position="580"/>
        <end position="601"/>
    </location>
</feature>
<feature type="compositionally biased region" description="Polar residues" evidence="4">
    <location>
        <begin position="1716"/>
        <end position="1726"/>
    </location>
</feature>
<feature type="compositionally biased region" description="Polar residues" evidence="4">
    <location>
        <begin position="2184"/>
        <end position="2196"/>
    </location>
</feature>
<dbReference type="EMBL" id="BFAA01008812">
    <property type="protein sequence ID" value="GCB76446.1"/>
    <property type="molecule type" value="Genomic_DNA"/>
</dbReference>
<feature type="region of interest" description="Disordered" evidence="4">
    <location>
        <begin position="578"/>
        <end position="610"/>
    </location>
</feature>
<dbReference type="PANTHER" id="PTHR47391">
    <property type="entry name" value="BIORIENTATION OF CHROMOSOMES IN CELL DIVISION 1 LIKE 1"/>
    <property type="match status" value="1"/>
</dbReference>
<dbReference type="Pfam" id="PF05205">
    <property type="entry name" value="COMPASS-Shg1"/>
    <property type="match status" value="1"/>
</dbReference>
<organism evidence="6 7">
    <name type="scientific">Scyliorhinus torazame</name>
    <name type="common">Cloudy catshark</name>
    <name type="synonym">Catulus torazame</name>
    <dbReference type="NCBI Taxonomy" id="75743"/>
    <lineage>
        <taxon>Eukaryota</taxon>
        <taxon>Metazoa</taxon>
        <taxon>Chordata</taxon>
        <taxon>Craniata</taxon>
        <taxon>Vertebrata</taxon>
        <taxon>Chondrichthyes</taxon>
        <taxon>Elasmobranchii</taxon>
        <taxon>Galeomorphii</taxon>
        <taxon>Galeoidea</taxon>
        <taxon>Carcharhiniformes</taxon>
        <taxon>Scyliorhinidae</taxon>
        <taxon>Scyliorhinus</taxon>
    </lineage>
</organism>
<feature type="compositionally biased region" description="Basic and acidic residues" evidence="4">
    <location>
        <begin position="2039"/>
        <end position="2054"/>
    </location>
</feature>
<reference evidence="6 7" key="1">
    <citation type="journal article" date="2018" name="Nat. Ecol. Evol.">
        <title>Shark genomes provide insights into elasmobranch evolution and the origin of vertebrates.</title>
        <authorList>
            <person name="Hara Y"/>
            <person name="Yamaguchi K"/>
            <person name="Onimaru K"/>
            <person name="Kadota M"/>
            <person name="Koyanagi M"/>
            <person name="Keeley SD"/>
            <person name="Tatsumi K"/>
            <person name="Tanaka K"/>
            <person name="Motone F"/>
            <person name="Kageyama Y"/>
            <person name="Nozu R"/>
            <person name="Adachi N"/>
            <person name="Nishimura O"/>
            <person name="Nakagawa R"/>
            <person name="Tanegashima C"/>
            <person name="Kiyatake I"/>
            <person name="Matsumoto R"/>
            <person name="Murakumo K"/>
            <person name="Nishida K"/>
            <person name="Terakita A"/>
            <person name="Kuratani S"/>
            <person name="Sato K"/>
            <person name="Hyodo S Kuraku.S."/>
        </authorList>
    </citation>
    <scope>NUCLEOTIDE SEQUENCE [LARGE SCALE GENOMIC DNA]</scope>
</reference>
<feature type="compositionally biased region" description="Basic and acidic residues" evidence="4">
    <location>
        <begin position="895"/>
        <end position="1068"/>
    </location>
</feature>
<dbReference type="InterPro" id="IPR043244">
    <property type="entry name" value="BOD1L1"/>
</dbReference>
<protein>
    <recommendedName>
        <fullName evidence="5">BOD1/SHG1 domain-containing protein</fullName>
    </recommendedName>
</protein>
<feature type="compositionally biased region" description="Polar residues" evidence="4">
    <location>
        <begin position="187"/>
        <end position="199"/>
    </location>
</feature>
<feature type="region of interest" description="Disordered" evidence="4">
    <location>
        <begin position="670"/>
        <end position="695"/>
    </location>
</feature>
<dbReference type="OMA" id="EDHCIED"/>
<feature type="compositionally biased region" description="Basic and acidic residues" evidence="4">
    <location>
        <begin position="435"/>
        <end position="476"/>
    </location>
</feature>
<evidence type="ECO:0000256" key="1">
    <source>
        <dbReference type="ARBA" id="ARBA00004286"/>
    </source>
</evidence>
<feature type="region of interest" description="Disordered" evidence="4">
    <location>
        <begin position="2005"/>
        <end position="2080"/>
    </location>
</feature>
<feature type="region of interest" description="Disordered" evidence="4">
    <location>
        <begin position="2095"/>
        <end position="2280"/>
    </location>
</feature>
<feature type="compositionally biased region" description="Basic and acidic residues" evidence="4">
    <location>
        <begin position="1079"/>
        <end position="1199"/>
    </location>
</feature>
<dbReference type="OrthoDB" id="9948199at2759"/>
<evidence type="ECO:0000313" key="7">
    <source>
        <dbReference type="Proteomes" id="UP000288216"/>
    </source>
</evidence>
<feature type="compositionally biased region" description="Polar residues" evidence="4">
    <location>
        <begin position="2239"/>
        <end position="2250"/>
    </location>
</feature>
<feature type="region of interest" description="Disordered" evidence="4">
    <location>
        <begin position="350"/>
        <end position="501"/>
    </location>
</feature>
<feature type="compositionally biased region" description="Polar residues" evidence="4">
    <location>
        <begin position="485"/>
        <end position="500"/>
    </location>
</feature>